<sequence length="225" mass="24727">MFERIIDSYYSTFLPICVEILRLLPDSFVLGTAILAGLSMCKSYGILLLTMFELMLTQRLFSMIISGIAPIGAGADVLKDVCQPGFSFSNNMRLSILETIGTPSMFPSPTMFFLSGVISYMIFAMQHFAREIKTLSGDIQVRTQVAFVLSGLFMLATLMFRYSYGCESFGTLLFSTVLGLIVGGAIVYQNAALFGRDGINILNIPMIQTALEQGRPMYVCASSDI</sequence>
<evidence type="ECO:0000256" key="1">
    <source>
        <dbReference type="SAM" id="Phobius"/>
    </source>
</evidence>
<evidence type="ECO:0000313" key="2">
    <source>
        <dbReference type="EMBL" id="QHS81079.1"/>
    </source>
</evidence>
<keyword evidence="1" id="KW-0472">Membrane</keyword>
<keyword evidence="1" id="KW-0812">Transmembrane</keyword>
<proteinExistence type="predicted"/>
<accession>A0A6C0AMQ3</accession>
<dbReference type="EMBL" id="MN740729">
    <property type="protein sequence ID" value="QHS81079.1"/>
    <property type="molecule type" value="Genomic_DNA"/>
</dbReference>
<feature type="transmembrane region" description="Helical" evidence="1">
    <location>
        <begin position="111"/>
        <end position="129"/>
    </location>
</feature>
<name>A0A6C0AMQ3_9ZZZZ</name>
<feature type="transmembrane region" description="Helical" evidence="1">
    <location>
        <begin position="28"/>
        <end position="48"/>
    </location>
</feature>
<keyword evidence="1" id="KW-1133">Transmembrane helix</keyword>
<feature type="transmembrane region" description="Helical" evidence="1">
    <location>
        <begin position="60"/>
        <end position="78"/>
    </location>
</feature>
<organism evidence="2">
    <name type="scientific">viral metagenome</name>
    <dbReference type="NCBI Taxonomy" id="1070528"/>
    <lineage>
        <taxon>unclassified sequences</taxon>
        <taxon>metagenomes</taxon>
        <taxon>organismal metagenomes</taxon>
    </lineage>
</organism>
<dbReference type="AlphaFoldDB" id="A0A6C0AMQ3"/>
<feature type="transmembrane region" description="Helical" evidence="1">
    <location>
        <begin position="141"/>
        <end position="162"/>
    </location>
</feature>
<protein>
    <submittedName>
        <fullName evidence="2">Uncharacterized protein</fullName>
    </submittedName>
</protein>
<reference evidence="2" key="1">
    <citation type="journal article" date="2020" name="Nature">
        <title>Giant virus diversity and host interactions through global metagenomics.</title>
        <authorList>
            <person name="Schulz F."/>
            <person name="Roux S."/>
            <person name="Paez-Espino D."/>
            <person name="Jungbluth S."/>
            <person name="Walsh D.A."/>
            <person name="Denef V.J."/>
            <person name="McMahon K.D."/>
            <person name="Konstantinidis K.T."/>
            <person name="Eloe-Fadrosh E.A."/>
            <person name="Kyrpides N.C."/>
            <person name="Woyke T."/>
        </authorList>
    </citation>
    <scope>NUCLEOTIDE SEQUENCE</scope>
    <source>
        <strain evidence="2">GVMAG-S-1101161-73</strain>
    </source>
</reference>
<feature type="transmembrane region" description="Helical" evidence="1">
    <location>
        <begin position="168"/>
        <end position="188"/>
    </location>
</feature>